<dbReference type="InterPro" id="IPR008271">
    <property type="entry name" value="Ser/Thr_kinase_AS"/>
</dbReference>
<feature type="binding site" evidence="5">
    <location>
        <position position="100"/>
    </location>
    <ligand>
        <name>ATP</name>
        <dbReference type="ChEBI" id="CHEBI:30616"/>
    </ligand>
</feature>
<keyword evidence="1 7" id="KW-0808">Transferase</keyword>
<dbReference type="SMART" id="SM00220">
    <property type="entry name" value="S_TKc"/>
    <property type="match status" value="1"/>
</dbReference>
<dbReference type="Pfam" id="PF00069">
    <property type="entry name" value="Pkinase"/>
    <property type="match status" value="1"/>
</dbReference>
<dbReference type="PROSITE" id="PS50011">
    <property type="entry name" value="PROTEIN_KINASE_DOM"/>
    <property type="match status" value="1"/>
</dbReference>
<dbReference type="EC" id="2.7.11.1" evidence="7"/>
<evidence type="ECO:0000256" key="2">
    <source>
        <dbReference type="ARBA" id="ARBA00022741"/>
    </source>
</evidence>
<gene>
    <name evidence="7" type="primary">spk1_20</name>
    <name evidence="7" type="ORF">ENSA7_52590</name>
</gene>
<dbReference type="PANTHER" id="PTHR43289:SF6">
    <property type="entry name" value="SERINE_THREONINE-PROTEIN KINASE NEKL-3"/>
    <property type="match status" value="1"/>
</dbReference>
<evidence type="ECO:0000256" key="1">
    <source>
        <dbReference type="ARBA" id="ARBA00022679"/>
    </source>
</evidence>
<reference evidence="7 8" key="1">
    <citation type="submission" date="2018-03" db="EMBL/GenBank/DDBJ databases">
        <title>Draft Genome Sequences of the Obligatory Marine Myxobacteria Enhygromyxa salina SWB007.</title>
        <authorList>
            <person name="Poehlein A."/>
            <person name="Moghaddam J.A."/>
            <person name="Harms H."/>
            <person name="Alanjari M."/>
            <person name="Koenig G.M."/>
            <person name="Daniel R."/>
            <person name="Schaeberle T.F."/>
        </authorList>
    </citation>
    <scope>NUCLEOTIDE SEQUENCE [LARGE SCALE GENOMIC DNA]</scope>
    <source>
        <strain evidence="7 8">SWB007</strain>
    </source>
</reference>
<accession>A0A2S9YFI0</accession>
<organism evidence="7 8">
    <name type="scientific">Enhygromyxa salina</name>
    <dbReference type="NCBI Taxonomy" id="215803"/>
    <lineage>
        <taxon>Bacteria</taxon>
        <taxon>Pseudomonadati</taxon>
        <taxon>Myxococcota</taxon>
        <taxon>Polyangia</taxon>
        <taxon>Nannocystales</taxon>
        <taxon>Nannocystaceae</taxon>
        <taxon>Enhygromyxa</taxon>
    </lineage>
</organism>
<evidence type="ECO:0000313" key="8">
    <source>
        <dbReference type="Proteomes" id="UP000238823"/>
    </source>
</evidence>
<keyword evidence="3 7" id="KW-0418">Kinase</keyword>
<dbReference type="EMBL" id="PVNL01000107">
    <property type="protein sequence ID" value="PRQ03792.1"/>
    <property type="molecule type" value="Genomic_DNA"/>
</dbReference>
<dbReference type="InterPro" id="IPR011009">
    <property type="entry name" value="Kinase-like_dom_sf"/>
</dbReference>
<dbReference type="OrthoDB" id="9801841at2"/>
<proteinExistence type="predicted"/>
<dbReference type="Gene3D" id="1.10.510.10">
    <property type="entry name" value="Transferase(Phosphotransferase) domain 1"/>
    <property type="match status" value="1"/>
</dbReference>
<sequence length="361" mass="40167">MIGSRSVADPRTDHVTARIGLASPQAGQPSTLDQAQANALAQAQAQANAMAQAMAGGDLPPGTSVIQQKRFEVVERLGEGGMGKIYKAYDPTMDRYVALKVLKPDVPESEQSRFHREAVIAANFSHPNLVRVLEVGHSEAFQWFAMEYLRGNDVGDVLARRRYISFRVLIDIFTQTLDALHYIHTRNIAHCDIKPENIFITRDAYDRRLVIVKLIDFGIAREYGGPLELHTHITGDPRYMAPEQAVINGRIDHRVDLYALGVTFYEVVTTRHPVEEHFDLPATKLLALQVKKEFEPPSLYMPENTPPELAAAVDDFAARACAKDPSQRHASALEMQAELVSMLGILNQIASTEEEDRDLGT</sequence>
<dbReference type="PROSITE" id="PS00108">
    <property type="entry name" value="PROTEIN_KINASE_ST"/>
    <property type="match status" value="1"/>
</dbReference>
<feature type="domain" description="Protein kinase" evidence="6">
    <location>
        <begin position="71"/>
        <end position="340"/>
    </location>
</feature>
<evidence type="ECO:0000256" key="4">
    <source>
        <dbReference type="ARBA" id="ARBA00022840"/>
    </source>
</evidence>
<evidence type="ECO:0000313" key="7">
    <source>
        <dbReference type="EMBL" id="PRQ03792.1"/>
    </source>
</evidence>
<evidence type="ECO:0000256" key="5">
    <source>
        <dbReference type="PROSITE-ProRule" id="PRU10141"/>
    </source>
</evidence>
<dbReference type="Gene3D" id="3.30.200.20">
    <property type="entry name" value="Phosphorylase Kinase, domain 1"/>
    <property type="match status" value="1"/>
</dbReference>
<dbReference type="Proteomes" id="UP000238823">
    <property type="component" value="Unassembled WGS sequence"/>
</dbReference>
<name>A0A2S9YFI0_9BACT</name>
<dbReference type="InterPro" id="IPR000719">
    <property type="entry name" value="Prot_kinase_dom"/>
</dbReference>
<dbReference type="CDD" id="cd14014">
    <property type="entry name" value="STKc_PknB_like"/>
    <property type="match status" value="1"/>
</dbReference>
<keyword evidence="4 5" id="KW-0067">ATP-binding</keyword>
<dbReference type="PROSITE" id="PS00107">
    <property type="entry name" value="PROTEIN_KINASE_ATP"/>
    <property type="match status" value="1"/>
</dbReference>
<dbReference type="SUPFAM" id="SSF56112">
    <property type="entry name" value="Protein kinase-like (PK-like)"/>
    <property type="match status" value="1"/>
</dbReference>
<dbReference type="PANTHER" id="PTHR43289">
    <property type="entry name" value="MITOGEN-ACTIVATED PROTEIN KINASE KINASE KINASE 20-RELATED"/>
    <property type="match status" value="1"/>
</dbReference>
<evidence type="ECO:0000259" key="6">
    <source>
        <dbReference type="PROSITE" id="PS50011"/>
    </source>
</evidence>
<comment type="caution">
    <text evidence="7">The sequence shown here is derived from an EMBL/GenBank/DDBJ whole genome shotgun (WGS) entry which is preliminary data.</text>
</comment>
<dbReference type="GO" id="GO:0004674">
    <property type="term" value="F:protein serine/threonine kinase activity"/>
    <property type="evidence" value="ECO:0007669"/>
    <property type="project" value="UniProtKB-EC"/>
</dbReference>
<evidence type="ECO:0000256" key="3">
    <source>
        <dbReference type="ARBA" id="ARBA00022777"/>
    </source>
</evidence>
<keyword evidence="2 5" id="KW-0547">Nucleotide-binding</keyword>
<dbReference type="InterPro" id="IPR017441">
    <property type="entry name" value="Protein_kinase_ATP_BS"/>
</dbReference>
<dbReference type="AlphaFoldDB" id="A0A2S9YFI0"/>
<dbReference type="GO" id="GO:0005524">
    <property type="term" value="F:ATP binding"/>
    <property type="evidence" value="ECO:0007669"/>
    <property type="project" value="UniProtKB-UniRule"/>
</dbReference>
<protein>
    <submittedName>
        <fullName evidence="7">Serine/threonine-protein kinase PK-1</fullName>
        <ecNumber evidence="7">2.7.11.1</ecNumber>
    </submittedName>
</protein>